<name>A0A915D259_9BILA</name>
<dbReference type="AlphaFoldDB" id="A0A915D259"/>
<organism evidence="1 2">
    <name type="scientific">Ditylenchus dipsaci</name>
    <dbReference type="NCBI Taxonomy" id="166011"/>
    <lineage>
        <taxon>Eukaryota</taxon>
        <taxon>Metazoa</taxon>
        <taxon>Ecdysozoa</taxon>
        <taxon>Nematoda</taxon>
        <taxon>Chromadorea</taxon>
        <taxon>Rhabditida</taxon>
        <taxon>Tylenchina</taxon>
        <taxon>Tylenchomorpha</taxon>
        <taxon>Sphaerularioidea</taxon>
        <taxon>Anguinidae</taxon>
        <taxon>Anguininae</taxon>
        <taxon>Ditylenchus</taxon>
    </lineage>
</organism>
<reference evidence="2" key="1">
    <citation type="submission" date="2022-11" db="UniProtKB">
        <authorList>
            <consortium name="WormBaseParasite"/>
        </authorList>
    </citation>
    <scope>IDENTIFICATION</scope>
</reference>
<sequence length="110" mass="11930">MSCSYCISTERGIVGSALWSVFSANSVLTKLYNSMPPQFSTRVSSVQSSKISEGSTAKAVNKLPCVEDLFAPDPFNEPTEDGYQLAPVKTGYPLMILSTLISCLKLWNLA</sequence>
<keyword evidence="1" id="KW-1185">Reference proteome</keyword>
<accession>A0A915D259</accession>
<proteinExistence type="predicted"/>
<protein>
    <submittedName>
        <fullName evidence="2">Uncharacterized protein</fullName>
    </submittedName>
</protein>
<dbReference type="WBParaSite" id="jg15124">
    <property type="protein sequence ID" value="jg15124"/>
    <property type="gene ID" value="jg15124"/>
</dbReference>
<dbReference type="Proteomes" id="UP000887574">
    <property type="component" value="Unplaced"/>
</dbReference>
<evidence type="ECO:0000313" key="2">
    <source>
        <dbReference type="WBParaSite" id="jg15124"/>
    </source>
</evidence>
<evidence type="ECO:0000313" key="1">
    <source>
        <dbReference type="Proteomes" id="UP000887574"/>
    </source>
</evidence>